<name>W7U302_9STRA</name>
<dbReference type="AlphaFoldDB" id="W7U302"/>
<dbReference type="Proteomes" id="UP000019335">
    <property type="component" value="Chromosome 7"/>
</dbReference>
<accession>W7U302</accession>
<gene>
    <name evidence="1" type="ORF">Naga_100038g17</name>
</gene>
<comment type="caution">
    <text evidence="1">The sequence shown here is derived from an EMBL/GenBank/DDBJ whole genome shotgun (WGS) entry which is preliminary data.</text>
</comment>
<protein>
    <submittedName>
        <fullName evidence="1">Uncharacterized protein</fullName>
    </submittedName>
</protein>
<evidence type="ECO:0000313" key="2">
    <source>
        <dbReference type="Proteomes" id="UP000019335"/>
    </source>
</evidence>
<dbReference type="EMBL" id="AZIL01000516">
    <property type="protein sequence ID" value="EWM27246.1"/>
    <property type="molecule type" value="Genomic_DNA"/>
</dbReference>
<keyword evidence="2" id="KW-1185">Reference proteome</keyword>
<organism evidence="1 2">
    <name type="scientific">Nannochloropsis gaditana</name>
    <dbReference type="NCBI Taxonomy" id="72520"/>
    <lineage>
        <taxon>Eukaryota</taxon>
        <taxon>Sar</taxon>
        <taxon>Stramenopiles</taxon>
        <taxon>Ochrophyta</taxon>
        <taxon>Eustigmatophyceae</taxon>
        <taxon>Eustigmatales</taxon>
        <taxon>Monodopsidaceae</taxon>
        <taxon>Nannochloropsis</taxon>
    </lineage>
</organism>
<proteinExistence type="predicted"/>
<evidence type="ECO:0000313" key="1">
    <source>
        <dbReference type="EMBL" id="EWM27246.1"/>
    </source>
</evidence>
<sequence>MDTWHKAMTEKNVANGCKYGTELECLVFLGKALSNHDYRLRSFLLLQMMAASFPDSRKAFRVRKWLTRDYLNLFQHYSVA</sequence>
<reference evidence="1 2" key="1">
    <citation type="journal article" date="2014" name="Mol. Plant">
        <title>Chromosome Scale Genome Assembly and Transcriptome Profiling of Nannochloropsis gaditana in Nitrogen Depletion.</title>
        <authorList>
            <person name="Corteggiani Carpinelli E."/>
            <person name="Telatin A."/>
            <person name="Vitulo N."/>
            <person name="Forcato C."/>
            <person name="D'Angelo M."/>
            <person name="Schiavon R."/>
            <person name="Vezzi A."/>
            <person name="Giacometti G.M."/>
            <person name="Morosinotto T."/>
            <person name="Valle G."/>
        </authorList>
    </citation>
    <scope>NUCLEOTIDE SEQUENCE [LARGE SCALE GENOMIC DNA]</scope>
    <source>
        <strain evidence="1 2">B-31</strain>
    </source>
</reference>